<comment type="caution">
    <text evidence="1">The sequence shown here is derived from an EMBL/GenBank/DDBJ whole genome shotgun (WGS) entry which is preliminary data.</text>
</comment>
<reference evidence="1 2" key="1">
    <citation type="submission" date="2024-04" db="EMBL/GenBank/DDBJ databases">
        <authorList>
            <person name="Rising A."/>
            <person name="Reimegard J."/>
            <person name="Sonavane S."/>
            <person name="Akerstrom W."/>
            <person name="Nylinder S."/>
            <person name="Hedman E."/>
            <person name="Kallberg Y."/>
        </authorList>
    </citation>
    <scope>NUCLEOTIDE SEQUENCE [LARGE SCALE GENOMIC DNA]</scope>
</reference>
<accession>A0AAV1YQN6</accession>
<protein>
    <submittedName>
        <fullName evidence="1">Uncharacterized protein</fullName>
    </submittedName>
</protein>
<organism evidence="1 2">
    <name type="scientific">Larinioides sclopetarius</name>
    <dbReference type="NCBI Taxonomy" id="280406"/>
    <lineage>
        <taxon>Eukaryota</taxon>
        <taxon>Metazoa</taxon>
        <taxon>Ecdysozoa</taxon>
        <taxon>Arthropoda</taxon>
        <taxon>Chelicerata</taxon>
        <taxon>Arachnida</taxon>
        <taxon>Araneae</taxon>
        <taxon>Araneomorphae</taxon>
        <taxon>Entelegynae</taxon>
        <taxon>Araneoidea</taxon>
        <taxon>Araneidae</taxon>
        <taxon>Larinioides</taxon>
    </lineage>
</organism>
<proteinExistence type="predicted"/>
<dbReference type="Proteomes" id="UP001497382">
    <property type="component" value="Unassembled WGS sequence"/>
</dbReference>
<sequence>MRNFDRVYRSDSAIIIFCCYYPENFGVG</sequence>
<dbReference type="AlphaFoldDB" id="A0AAV1YQN6"/>
<evidence type="ECO:0000313" key="2">
    <source>
        <dbReference type="Proteomes" id="UP001497382"/>
    </source>
</evidence>
<evidence type="ECO:0000313" key="1">
    <source>
        <dbReference type="EMBL" id="CAL1261220.1"/>
    </source>
</evidence>
<name>A0AAV1YQN6_9ARAC</name>
<dbReference type="EMBL" id="CAXIEN010000002">
    <property type="protein sequence ID" value="CAL1261220.1"/>
    <property type="molecule type" value="Genomic_DNA"/>
</dbReference>
<keyword evidence="2" id="KW-1185">Reference proteome</keyword>
<gene>
    <name evidence="1" type="ORF">LARSCL_LOCUS278</name>
</gene>